<dbReference type="AlphaFoldDB" id="A0A6L5YT47"/>
<proteinExistence type="predicted"/>
<reference evidence="2 3" key="1">
    <citation type="submission" date="2019-08" db="EMBL/GenBank/DDBJ databases">
        <title>In-depth cultivation of the pig gut microbiome towards novel bacterial diversity and tailored functional studies.</title>
        <authorList>
            <person name="Wylensek D."/>
            <person name="Hitch T.C.A."/>
            <person name="Clavel T."/>
        </authorList>
    </citation>
    <scope>NUCLEOTIDE SEQUENCE [LARGE SCALE GENOMIC DNA]</scope>
    <source>
        <strain evidence="2 3">MUC/MUC-530-WT-4D</strain>
    </source>
</reference>
<protein>
    <submittedName>
        <fullName evidence="2">Uncharacterized protein</fullName>
    </submittedName>
</protein>
<evidence type="ECO:0000313" key="2">
    <source>
        <dbReference type="EMBL" id="MST75630.1"/>
    </source>
</evidence>
<feature type="region of interest" description="Disordered" evidence="1">
    <location>
        <begin position="1"/>
        <end position="21"/>
    </location>
</feature>
<evidence type="ECO:0000256" key="1">
    <source>
        <dbReference type="SAM" id="MobiDB-lite"/>
    </source>
</evidence>
<sequence>MDEKIIAQNEQIKADPTDGMNKLDEMDLEMPEGLAFSMAMNGKAMSNFCNMTVEQRKKVIDESRTVAEKEEMTQLIDRIASNSFQG</sequence>
<name>A0A6L5YT47_9FIRM</name>
<dbReference type="EMBL" id="VUNI01000022">
    <property type="protein sequence ID" value="MST75630.1"/>
    <property type="molecule type" value="Genomic_DNA"/>
</dbReference>
<feature type="compositionally biased region" description="Basic and acidic residues" evidence="1">
    <location>
        <begin position="12"/>
        <end position="21"/>
    </location>
</feature>
<dbReference type="Proteomes" id="UP000474024">
    <property type="component" value="Unassembled WGS sequence"/>
</dbReference>
<comment type="caution">
    <text evidence="2">The sequence shown here is derived from an EMBL/GenBank/DDBJ whole genome shotgun (WGS) entry which is preliminary data.</text>
</comment>
<evidence type="ECO:0000313" key="3">
    <source>
        <dbReference type="Proteomes" id="UP000474024"/>
    </source>
</evidence>
<keyword evidence="3" id="KW-1185">Reference proteome</keyword>
<accession>A0A6L5YT47</accession>
<dbReference type="RefSeq" id="WP_154430596.1">
    <property type="nucleotide sequence ID" value="NZ_VUNI01000022.1"/>
</dbReference>
<gene>
    <name evidence="2" type="ORF">FYJ75_11480</name>
</gene>
<organism evidence="2 3">
    <name type="scientific">Roseburia porci</name>
    <dbReference type="NCBI Taxonomy" id="2605790"/>
    <lineage>
        <taxon>Bacteria</taxon>
        <taxon>Bacillati</taxon>
        <taxon>Bacillota</taxon>
        <taxon>Clostridia</taxon>
        <taxon>Lachnospirales</taxon>
        <taxon>Lachnospiraceae</taxon>
        <taxon>Roseburia</taxon>
    </lineage>
</organism>